<gene>
    <name evidence="1" type="ORF">LSAA_2045</name>
</gene>
<protein>
    <submittedName>
        <fullName evidence="1">(salmon louse) hypothetical protein</fullName>
    </submittedName>
</protein>
<dbReference type="EMBL" id="HG994580">
    <property type="protein sequence ID" value="CAF2764886.1"/>
    <property type="molecule type" value="Genomic_DNA"/>
</dbReference>
<sequence>MSNPLRINWISDFHENKVTPFVLTADSIAVWRNSGEKRIEADKKCNLLRHLFKVNHETTFKLREKQSQMQIEFALNQKHQKGNRSCVREISVPVSSRRLLGSLNPSVASSLTISQKPKEATTSEVLSGPFEVVPGPQGGLSGVSSVSPGRILSLVQFNVRSLINKFKGDSEDENVLLQFSNWKTAWENLVIDMKEMPGFTEAILFQKLKECLEEPALSLVSVFASCSPSAYPEAMKCFTELKNKSEECMEAWTAGRVENLSSFSSWLNLYKVRIPNSKAVDSPSTATSTFSVSIKANTCLLCNDDHLTSRWPKALGMSFLTLKEWCVSKGICFRCLKTSFKDHSCLIQCRWCQGSFYQSNHSPLTCPKNKFRTKPLQFRSTNSKNIPFKAVKRQAIIKENDFAKIAKIMGEQISQSITSTMNPKSTRKPNNKNK</sequence>
<accession>A0A7R8CCL7</accession>
<evidence type="ECO:0000313" key="2">
    <source>
        <dbReference type="Proteomes" id="UP000675881"/>
    </source>
</evidence>
<dbReference type="AlphaFoldDB" id="A0A7R8CCL7"/>
<name>A0A7R8CCL7_LEPSM</name>
<reference evidence="1" key="1">
    <citation type="submission" date="2021-02" db="EMBL/GenBank/DDBJ databases">
        <authorList>
            <person name="Bekaert M."/>
        </authorList>
    </citation>
    <scope>NUCLEOTIDE SEQUENCE</scope>
    <source>
        <strain evidence="1">IoA-00</strain>
    </source>
</reference>
<proteinExistence type="predicted"/>
<dbReference type="Proteomes" id="UP000675881">
    <property type="component" value="Chromosome 1"/>
</dbReference>
<organism evidence="1 2">
    <name type="scientific">Lepeophtheirus salmonis</name>
    <name type="common">Salmon louse</name>
    <name type="synonym">Caligus salmonis</name>
    <dbReference type="NCBI Taxonomy" id="72036"/>
    <lineage>
        <taxon>Eukaryota</taxon>
        <taxon>Metazoa</taxon>
        <taxon>Ecdysozoa</taxon>
        <taxon>Arthropoda</taxon>
        <taxon>Crustacea</taxon>
        <taxon>Multicrustacea</taxon>
        <taxon>Hexanauplia</taxon>
        <taxon>Copepoda</taxon>
        <taxon>Siphonostomatoida</taxon>
        <taxon>Caligidae</taxon>
        <taxon>Lepeophtheirus</taxon>
    </lineage>
</organism>
<keyword evidence="2" id="KW-1185">Reference proteome</keyword>
<evidence type="ECO:0000313" key="1">
    <source>
        <dbReference type="EMBL" id="CAF2764886.1"/>
    </source>
</evidence>